<keyword evidence="2" id="KW-1133">Transmembrane helix</keyword>
<feature type="active site" evidence="1">
    <location>
        <position position="282"/>
    </location>
</feature>
<keyword evidence="1" id="KW-0720">Serine protease</keyword>
<dbReference type="GeneID" id="98567662"/>
<dbReference type="GO" id="GO:0005524">
    <property type="term" value="F:ATP binding"/>
    <property type="evidence" value="ECO:0007669"/>
    <property type="project" value="InterPro"/>
</dbReference>
<dbReference type="InterPro" id="IPR020568">
    <property type="entry name" value="Ribosomal_Su5_D2-typ_SF"/>
</dbReference>
<dbReference type="InterPro" id="IPR014721">
    <property type="entry name" value="Ribsml_uS5_D2-typ_fold_subgr"/>
</dbReference>
<gene>
    <name evidence="4" type="ORF">CBF35_04710</name>
</gene>
<dbReference type="GO" id="GO:0006508">
    <property type="term" value="P:proteolysis"/>
    <property type="evidence" value="ECO:0007669"/>
    <property type="project" value="UniProtKB-KW"/>
</dbReference>
<feature type="active site" evidence="1">
    <location>
        <position position="237"/>
    </location>
</feature>
<dbReference type="RefSeq" id="WP_126778835.1">
    <property type="nucleotide sequence ID" value="NZ_NGJU01000005.1"/>
</dbReference>
<dbReference type="InterPro" id="IPR008269">
    <property type="entry name" value="Lon_proteolytic"/>
</dbReference>
<evidence type="ECO:0000313" key="5">
    <source>
        <dbReference type="Proteomes" id="UP000287239"/>
    </source>
</evidence>
<evidence type="ECO:0000256" key="1">
    <source>
        <dbReference type="PROSITE-ProRule" id="PRU01122"/>
    </source>
</evidence>
<comment type="similarity">
    <text evidence="1">Belongs to the peptidase S16 family.</text>
</comment>
<evidence type="ECO:0000313" key="4">
    <source>
        <dbReference type="EMBL" id="RST96876.1"/>
    </source>
</evidence>
<dbReference type="EC" id="3.4.21.53" evidence="1"/>
<accession>A0A429ZT64</accession>
<keyword evidence="2" id="KW-0472">Membrane</keyword>
<dbReference type="PANTHER" id="PTHR10046">
    <property type="entry name" value="ATP DEPENDENT LON PROTEASE FAMILY MEMBER"/>
    <property type="match status" value="1"/>
</dbReference>
<dbReference type="InterPro" id="IPR036034">
    <property type="entry name" value="PDZ_sf"/>
</dbReference>
<dbReference type="InterPro" id="IPR001478">
    <property type="entry name" value="PDZ"/>
</dbReference>
<dbReference type="GO" id="GO:0030163">
    <property type="term" value="P:protein catabolic process"/>
    <property type="evidence" value="ECO:0007669"/>
    <property type="project" value="InterPro"/>
</dbReference>
<dbReference type="GO" id="GO:0004252">
    <property type="term" value="F:serine-type endopeptidase activity"/>
    <property type="evidence" value="ECO:0007669"/>
    <property type="project" value="UniProtKB-UniRule"/>
</dbReference>
<dbReference type="AlphaFoldDB" id="A0A429ZT64"/>
<dbReference type="Pfam" id="PF05362">
    <property type="entry name" value="Lon_C"/>
    <property type="match status" value="1"/>
</dbReference>
<feature type="domain" description="Lon proteolytic" evidence="3">
    <location>
        <begin position="231"/>
        <end position="348"/>
    </location>
</feature>
<dbReference type="SUPFAM" id="SSF50156">
    <property type="entry name" value="PDZ domain-like"/>
    <property type="match status" value="1"/>
</dbReference>
<comment type="catalytic activity">
    <reaction evidence="1">
        <text>Hydrolysis of proteins in presence of ATP.</text>
        <dbReference type="EC" id="3.4.21.53"/>
    </reaction>
</comment>
<evidence type="ECO:0000259" key="3">
    <source>
        <dbReference type="PROSITE" id="PS51786"/>
    </source>
</evidence>
<dbReference type="SUPFAM" id="SSF54211">
    <property type="entry name" value="Ribosomal protein S5 domain 2-like"/>
    <property type="match status" value="1"/>
</dbReference>
<reference evidence="4 5" key="1">
    <citation type="submission" date="2017-05" db="EMBL/GenBank/DDBJ databases">
        <title>Vagococcus spp. assemblies.</title>
        <authorList>
            <person name="Gulvik C.A."/>
        </authorList>
    </citation>
    <scope>NUCLEOTIDE SEQUENCE [LARGE SCALE GENOMIC DNA]</scope>
    <source>
        <strain evidence="4 5">NCFB 2777</strain>
    </source>
</reference>
<dbReference type="Gene3D" id="2.30.42.10">
    <property type="match status" value="1"/>
</dbReference>
<keyword evidence="2" id="KW-0812">Transmembrane</keyword>
<dbReference type="Pfam" id="PF13180">
    <property type="entry name" value="PDZ_2"/>
    <property type="match status" value="1"/>
</dbReference>
<evidence type="ECO:0000256" key="2">
    <source>
        <dbReference type="SAM" id="Phobius"/>
    </source>
</evidence>
<dbReference type="Gene3D" id="3.30.230.10">
    <property type="match status" value="1"/>
</dbReference>
<dbReference type="InterPro" id="IPR027065">
    <property type="entry name" value="Lon_Prtase"/>
</dbReference>
<organism evidence="4 5">
    <name type="scientific">Vagococcus salmoninarum</name>
    <dbReference type="NCBI Taxonomy" id="2739"/>
    <lineage>
        <taxon>Bacteria</taxon>
        <taxon>Bacillati</taxon>
        <taxon>Bacillota</taxon>
        <taxon>Bacilli</taxon>
        <taxon>Lactobacillales</taxon>
        <taxon>Enterococcaceae</taxon>
        <taxon>Vagococcus</taxon>
    </lineage>
</organism>
<dbReference type="EMBL" id="NGJU01000005">
    <property type="protein sequence ID" value="RST96876.1"/>
    <property type="molecule type" value="Genomic_DNA"/>
</dbReference>
<keyword evidence="1" id="KW-0645">Protease</keyword>
<keyword evidence="5" id="KW-1185">Reference proteome</keyword>
<dbReference type="GO" id="GO:0004176">
    <property type="term" value="F:ATP-dependent peptidase activity"/>
    <property type="evidence" value="ECO:0007669"/>
    <property type="project" value="UniProtKB-UniRule"/>
</dbReference>
<dbReference type="PROSITE" id="PS51786">
    <property type="entry name" value="LON_PROTEOLYTIC"/>
    <property type="match status" value="1"/>
</dbReference>
<protein>
    <recommendedName>
        <fullName evidence="1">endopeptidase La</fullName>
        <ecNumber evidence="1">3.4.21.53</ecNumber>
    </recommendedName>
</protein>
<keyword evidence="1" id="KW-0378">Hydrolase</keyword>
<dbReference type="Proteomes" id="UP000287239">
    <property type="component" value="Unassembled WGS sequence"/>
</dbReference>
<name>A0A429ZT64_9ENTE</name>
<comment type="caution">
    <text evidence="4">The sequence shown here is derived from an EMBL/GenBank/DDBJ whole genome shotgun (WGS) entry which is preliminary data.</text>
</comment>
<feature type="transmembrane region" description="Helical" evidence="2">
    <location>
        <begin position="12"/>
        <end position="33"/>
    </location>
</feature>
<sequence length="348" mass="38760">MKNNKRELLKSILMIVLSVMVIASVVIRLPYYIEVPGSAENVRDFVSVDGQRNNEEGSYMLTTVGIRQGTLVSLIAAKFLPFQEIVSKQDLMGESTDEEFDEISKFQMTSSENMAKKVALDLAKEPYEFQYKGVYVLNVLSQSKFAKELKMGDIVYQVDEQQFKNSQEFMDYVSSKKAGEELTIKFRRDGVEKSATGALIELEGQKRAGIGITLVDHSELETQREVNIKTEDIGGPSAGLMFTLELYDLLASKDSRRGREIAGTGTINEDGTVGSIGGIDKKIVAADRAGATIFFAPEEEYSEEIMKDNPDLLTNYQEAVIAAKEIKTKMKVVPVKTVHDALDYLEKN</sequence>
<dbReference type="OrthoDB" id="2356897at2"/>
<proteinExistence type="inferred from homology"/>
<dbReference type="NCBIfam" id="NF041438">
    <property type="entry name" value="SepM_fam_S16"/>
    <property type="match status" value="1"/>
</dbReference>